<dbReference type="PANTHER" id="PTHR15704">
    <property type="entry name" value="SUPERKILLER 3 PROTEIN-RELATED"/>
    <property type="match status" value="1"/>
</dbReference>
<dbReference type="InterPro" id="IPR040962">
    <property type="entry name" value="TPR_22"/>
</dbReference>
<name>A0A1X2HF59_SYNRA</name>
<protein>
    <recommendedName>
        <fullName evidence="6">TPR-like protein</fullName>
    </recommendedName>
</protein>
<accession>A0A1X2HF59</accession>
<feature type="repeat" description="TPR" evidence="3">
    <location>
        <begin position="594"/>
        <end position="627"/>
    </location>
</feature>
<dbReference type="FunCoup" id="A0A1X2HF59">
    <property type="interactions" value="295"/>
</dbReference>
<dbReference type="InterPro" id="IPR019734">
    <property type="entry name" value="TPR_rpt"/>
</dbReference>
<evidence type="ECO:0000256" key="2">
    <source>
        <dbReference type="ARBA" id="ARBA00022803"/>
    </source>
</evidence>
<dbReference type="SUPFAM" id="SSF48452">
    <property type="entry name" value="TPR-like"/>
    <property type="match status" value="4"/>
</dbReference>
<feature type="repeat" description="TPR" evidence="3">
    <location>
        <begin position="37"/>
        <end position="70"/>
    </location>
</feature>
<dbReference type="Gene3D" id="1.25.40.10">
    <property type="entry name" value="Tetratricopeptide repeat domain"/>
    <property type="match status" value="6"/>
</dbReference>
<dbReference type="PROSITE" id="PS50005">
    <property type="entry name" value="TPR"/>
    <property type="match status" value="6"/>
</dbReference>
<dbReference type="Pfam" id="PF13176">
    <property type="entry name" value="TPR_7"/>
    <property type="match status" value="1"/>
</dbReference>
<dbReference type="EMBL" id="MCGN01000004">
    <property type="protein sequence ID" value="ORY97550.1"/>
    <property type="molecule type" value="Genomic_DNA"/>
</dbReference>
<keyword evidence="1" id="KW-0677">Repeat</keyword>
<dbReference type="OrthoDB" id="421075at2759"/>
<dbReference type="SMART" id="SM00028">
    <property type="entry name" value="TPR"/>
    <property type="match status" value="13"/>
</dbReference>
<proteinExistence type="predicted"/>
<dbReference type="OMA" id="CQWELDP"/>
<dbReference type="GO" id="GO:0055087">
    <property type="term" value="C:Ski complex"/>
    <property type="evidence" value="ECO:0007669"/>
    <property type="project" value="InterPro"/>
</dbReference>
<organism evidence="4 5">
    <name type="scientific">Syncephalastrum racemosum</name>
    <name type="common">Filamentous fungus</name>
    <dbReference type="NCBI Taxonomy" id="13706"/>
    <lineage>
        <taxon>Eukaryota</taxon>
        <taxon>Fungi</taxon>
        <taxon>Fungi incertae sedis</taxon>
        <taxon>Mucoromycota</taxon>
        <taxon>Mucoromycotina</taxon>
        <taxon>Mucoromycetes</taxon>
        <taxon>Mucorales</taxon>
        <taxon>Syncephalastraceae</taxon>
        <taxon>Syncephalastrum</taxon>
    </lineage>
</organism>
<evidence type="ECO:0000256" key="3">
    <source>
        <dbReference type="PROSITE-ProRule" id="PRU00339"/>
    </source>
</evidence>
<dbReference type="InterPro" id="IPR039226">
    <property type="entry name" value="Ski3/TTC37"/>
</dbReference>
<sequence length="1371" mass="154176">MNTKADLKAAREAIGAKNYSEAVKACKRVLLWDSANYNAYVFMGVGYTNLEEDEEAEEAYQRAIEINSETMLAWQGLISFYEKRGKHDKLAAVLQDLLPKAVQSGDGARVSDYLNKLIDIYQAKNDHDKYIETLKFFLPGSKYYDVMQKSAAKTMRKPLGIWKELVEITEKEQAKLIESRINSRRFGVNAGPPGQIKEQVETEIYSQSTLDSMYENMLGLMEEGDEEERRSIELKLLAILYKRLPAEKNKAELYNKMIGLCTKLVQENVHNPLPYEIYIELSDADGVDHYDKQLMDKMVDFTDTGLGKLMMGYGLYMHGEIDKAFDMFGEGLELSPSSLFGYQCLCWIYYDSKEYETGLEYATKGRDLVRKKTRDLGQSFDNVMLSMERCMAHCYRFLDVKYYPDALDLYRKVLAVKPDDISALEGTGIILFSENNLEEALSYFERVYELEPSRYTALAEIGWIRCEQKDYTKAIEHITKAIELSQEPVADYHYRLGRVYWAMGGKEQDAFTCFMQAVKLNSLFGSAFTYLGHYYRTVKNDPLRAKKCYQKAFLLEASDIDAALHLSDYYVADGETTEAEGIFEKVTELCPKCAWAWRRLGFAKMNANLYGEAITCFQKSLRNDTSDVRCWEGLAEAYAHEGRFVAALKAFGRATDLDPSSVHANYQKSLVKQKVGLLDEAILGFKETLVLAETQGQSDYLPAIKGLADTYLERVKEEIQQGFFARAASSCGRVIQVALQGLERDEHILGFWKLIGDACAVFHIIPTYLHLCAYAELQQVMQIALKQNPHTQLGNLFVEQDPCAHLVDEFVQLDVSSDEFYLPPKTALDVVLACAGFAYKQALVLCKNHHTLAPAFWHDIALLYHWATENNLSDQAPDPLLSETAMRCVRVALKMEPTQYLYWNTLGVISLRSSARISQYAFVKAMEFNNRSAVPWTNYGFLCLSLDDYELANQAFETAHVLDPEWISAWVGQAYVASLWKSDAGDIFQHAFESSYGSSLEASYGYAESVFTQLSTLPSRDTSLVISPAFALQKLTERKLHNALALNLLGLLLERLGQYERASEAFAGSILALEAQAEQGLDQATMTERVAKVHANLGRTLTASGDYQAALSSYLSALEHAVGSSRTYCQLGAGIAYYFEDQLEESLGMFEAALNDTQEDASLRLDVTVLLGKVLWALGGDEQRAVAKEQLFASIADNPTYLPAIFCLCAMGMLQDDETLTDAALQELAKIPMDVAAASDKDHWISWLFSRYHQLKNEPQLAMRSLAKSVKDQPWMAVLWSRLASHTLQNGKNTESCGTTVKAMTSAALTMATGSKSTLADAKAEAYEMAAQAMLWSESKETQQAKRNAQRAVMTAPWRYSAWKTLAATTH</sequence>
<dbReference type="STRING" id="13706.A0A1X2HF59"/>
<comment type="caution">
    <text evidence="4">The sequence shown here is derived from an EMBL/GenBank/DDBJ whole genome shotgun (WGS) entry which is preliminary data.</text>
</comment>
<dbReference type="Pfam" id="PF13181">
    <property type="entry name" value="TPR_8"/>
    <property type="match status" value="1"/>
</dbReference>
<dbReference type="InterPro" id="IPR011990">
    <property type="entry name" value="TPR-like_helical_dom_sf"/>
</dbReference>
<feature type="repeat" description="TPR" evidence="3">
    <location>
        <begin position="933"/>
        <end position="966"/>
    </location>
</feature>
<dbReference type="Proteomes" id="UP000242180">
    <property type="component" value="Unassembled WGS sequence"/>
</dbReference>
<evidence type="ECO:0000313" key="5">
    <source>
        <dbReference type="Proteomes" id="UP000242180"/>
    </source>
</evidence>
<feature type="repeat" description="TPR" evidence="3">
    <location>
        <begin position="628"/>
        <end position="661"/>
    </location>
</feature>
<evidence type="ECO:0000313" key="4">
    <source>
        <dbReference type="EMBL" id="ORY97550.1"/>
    </source>
</evidence>
<dbReference type="GO" id="GO:0006401">
    <property type="term" value="P:RNA catabolic process"/>
    <property type="evidence" value="ECO:0007669"/>
    <property type="project" value="InterPro"/>
</dbReference>
<dbReference type="Pfam" id="PF13432">
    <property type="entry name" value="TPR_16"/>
    <property type="match status" value="2"/>
</dbReference>
<evidence type="ECO:0000256" key="1">
    <source>
        <dbReference type="ARBA" id="ARBA00022737"/>
    </source>
</evidence>
<reference evidence="4 5" key="1">
    <citation type="submission" date="2016-07" db="EMBL/GenBank/DDBJ databases">
        <title>Pervasive Adenine N6-methylation of Active Genes in Fungi.</title>
        <authorList>
            <consortium name="DOE Joint Genome Institute"/>
            <person name="Mondo S.J."/>
            <person name="Dannebaum R.O."/>
            <person name="Kuo R.C."/>
            <person name="Labutti K."/>
            <person name="Haridas S."/>
            <person name="Kuo A."/>
            <person name="Salamov A."/>
            <person name="Ahrendt S.R."/>
            <person name="Lipzen A."/>
            <person name="Sullivan W."/>
            <person name="Andreopoulos W.B."/>
            <person name="Clum A."/>
            <person name="Lindquist E."/>
            <person name="Daum C."/>
            <person name="Ramamoorthy G.K."/>
            <person name="Gryganskyi A."/>
            <person name="Culley D."/>
            <person name="Magnuson J.K."/>
            <person name="James T.Y."/>
            <person name="O'Malley M.A."/>
            <person name="Stajich J.E."/>
            <person name="Spatafora J.W."/>
            <person name="Visel A."/>
            <person name="Grigoriev I.V."/>
        </authorList>
    </citation>
    <scope>NUCLEOTIDE SEQUENCE [LARGE SCALE GENOMIC DNA]</scope>
    <source>
        <strain evidence="4 5">NRRL 2496</strain>
    </source>
</reference>
<keyword evidence="5" id="KW-1185">Reference proteome</keyword>
<feature type="repeat" description="TPR" evidence="3">
    <location>
        <begin position="455"/>
        <end position="488"/>
    </location>
</feature>
<dbReference type="Pfam" id="PF18833">
    <property type="entry name" value="TPR_22"/>
    <property type="match status" value="1"/>
</dbReference>
<keyword evidence="2 3" id="KW-0802">TPR repeat</keyword>
<dbReference type="InParanoid" id="A0A1X2HF59"/>
<gene>
    <name evidence="4" type="ORF">BCR43DRAFT_489955</name>
</gene>
<dbReference type="PANTHER" id="PTHR15704:SF7">
    <property type="entry name" value="SUPERKILLER COMPLEX PROTEIN 3"/>
    <property type="match status" value="1"/>
</dbReference>
<feature type="repeat" description="TPR" evidence="3">
    <location>
        <begin position="421"/>
        <end position="454"/>
    </location>
</feature>
<evidence type="ECO:0008006" key="6">
    <source>
        <dbReference type="Google" id="ProtNLM"/>
    </source>
</evidence>